<evidence type="ECO:0000313" key="6">
    <source>
        <dbReference type="Proteomes" id="UP000270046"/>
    </source>
</evidence>
<evidence type="ECO:0000313" key="5">
    <source>
        <dbReference type="EMBL" id="AYL94293.1"/>
    </source>
</evidence>
<feature type="domain" description="HTH hxlR-type" evidence="4">
    <location>
        <begin position="30"/>
        <end position="129"/>
    </location>
</feature>
<name>A0A494VSG3_9SPHI</name>
<proteinExistence type="predicted"/>
<dbReference type="PROSITE" id="PS51118">
    <property type="entry name" value="HTH_HXLR"/>
    <property type="match status" value="1"/>
</dbReference>
<keyword evidence="6" id="KW-1185">Reference proteome</keyword>
<dbReference type="AlphaFoldDB" id="A0A494VSG3"/>
<evidence type="ECO:0000256" key="3">
    <source>
        <dbReference type="ARBA" id="ARBA00023163"/>
    </source>
</evidence>
<dbReference type="InterPro" id="IPR036388">
    <property type="entry name" value="WH-like_DNA-bd_sf"/>
</dbReference>
<dbReference type="KEGG" id="muh:HYN43_002835"/>
<keyword evidence="2" id="KW-0238">DNA-binding</keyword>
<organism evidence="5 6">
    <name type="scientific">Mucilaginibacter celer</name>
    <dbReference type="NCBI Taxonomy" id="2305508"/>
    <lineage>
        <taxon>Bacteria</taxon>
        <taxon>Pseudomonadati</taxon>
        <taxon>Bacteroidota</taxon>
        <taxon>Sphingobacteriia</taxon>
        <taxon>Sphingobacteriales</taxon>
        <taxon>Sphingobacteriaceae</taxon>
        <taxon>Mucilaginibacter</taxon>
    </lineage>
</organism>
<dbReference type="Pfam" id="PF01638">
    <property type="entry name" value="HxlR"/>
    <property type="match status" value="1"/>
</dbReference>
<dbReference type="OrthoDB" id="9791143at2"/>
<keyword evidence="1" id="KW-0805">Transcription regulation</keyword>
<dbReference type="Gene3D" id="1.10.10.10">
    <property type="entry name" value="Winged helix-like DNA-binding domain superfamily/Winged helix DNA-binding domain"/>
    <property type="match status" value="1"/>
</dbReference>
<dbReference type="EMBL" id="CP032869">
    <property type="protein sequence ID" value="AYL94293.1"/>
    <property type="molecule type" value="Genomic_DNA"/>
</dbReference>
<dbReference type="Proteomes" id="UP000270046">
    <property type="component" value="Chromosome"/>
</dbReference>
<dbReference type="GO" id="GO:0003677">
    <property type="term" value="F:DNA binding"/>
    <property type="evidence" value="ECO:0007669"/>
    <property type="project" value="UniProtKB-KW"/>
</dbReference>
<accession>A0A494VSG3</accession>
<dbReference type="PANTHER" id="PTHR33204:SF37">
    <property type="entry name" value="HTH-TYPE TRANSCRIPTIONAL REGULATOR YODB"/>
    <property type="match status" value="1"/>
</dbReference>
<dbReference type="InterPro" id="IPR002577">
    <property type="entry name" value="HTH_HxlR"/>
</dbReference>
<evidence type="ECO:0000256" key="1">
    <source>
        <dbReference type="ARBA" id="ARBA00023015"/>
    </source>
</evidence>
<sequence>MQIKSSSNKKSVLLIIEIRNKKMENYRSFSPVNLAVEALGDKWSLLILRDMIFEGKRYFRELLVSEEKIVSSTLASRLATLEKDGLIMKQADPASKQKTRYSLTQKSVDLLPFIVESIAWSLRYEPVDTRRYQPAVEIALDNDAYEQLRRQLIAGHLAG</sequence>
<gene>
    <name evidence="5" type="ORF">HYN43_002835</name>
</gene>
<dbReference type="SUPFAM" id="SSF46785">
    <property type="entry name" value="Winged helix' DNA-binding domain"/>
    <property type="match status" value="1"/>
</dbReference>
<keyword evidence="3" id="KW-0804">Transcription</keyword>
<protein>
    <submittedName>
        <fullName evidence="5">Transcriptional regulator</fullName>
    </submittedName>
</protein>
<evidence type="ECO:0000256" key="2">
    <source>
        <dbReference type="ARBA" id="ARBA00023125"/>
    </source>
</evidence>
<evidence type="ECO:0000259" key="4">
    <source>
        <dbReference type="PROSITE" id="PS51118"/>
    </source>
</evidence>
<dbReference type="InterPro" id="IPR036390">
    <property type="entry name" value="WH_DNA-bd_sf"/>
</dbReference>
<dbReference type="PANTHER" id="PTHR33204">
    <property type="entry name" value="TRANSCRIPTIONAL REGULATOR, MARR FAMILY"/>
    <property type="match status" value="1"/>
</dbReference>
<reference evidence="5 6" key="1">
    <citation type="submission" date="2018-10" db="EMBL/GenBank/DDBJ databases">
        <title>Genome sequencing of Mucilaginibacter sp. HYN0043.</title>
        <authorList>
            <person name="Kim M."/>
            <person name="Yi H."/>
        </authorList>
    </citation>
    <scope>NUCLEOTIDE SEQUENCE [LARGE SCALE GENOMIC DNA]</scope>
    <source>
        <strain evidence="5 6">HYN0043</strain>
    </source>
</reference>